<feature type="transmembrane region" description="Helical" evidence="5">
    <location>
        <begin position="6"/>
        <end position="28"/>
    </location>
</feature>
<keyword evidence="6" id="KW-0808">Transferase</keyword>
<evidence type="ECO:0000256" key="5">
    <source>
        <dbReference type="SAM" id="Phobius"/>
    </source>
</evidence>
<dbReference type="GO" id="GO:0032259">
    <property type="term" value="P:methylation"/>
    <property type="evidence" value="ECO:0007669"/>
    <property type="project" value="UniProtKB-KW"/>
</dbReference>
<comment type="caution">
    <text evidence="6">The sequence shown here is derived from an EMBL/GenBank/DDBJ whole genome shotgun (WGS) entry which is preliminary data.</text>
</comment>
<protein>
    <submittedName>
        <fullName evidence="6">Isoprenylcysteine carboxyl methyltransferase</fullName>
    </submittedName>
</protein>
<dbReference type="Proteomes" id="UP000077763">
    <property type="component" value="Unassembled WGS sequence"/>
</dbReference>
<keyword evidence="2 5" id="KW-0812">Transmembrane</keyword>
<feature type="transmembrane region" description="Helical" evidence="5">
    <location>
        <begin position="101"/>
        <end position="124"/>
    </location>
</feature>
<dbReference type="GO" id="GO:0016020">
    <property type="term" value="C:membrane"/>
    <property type="evidence" value="ECO:0007669"/>
    <property type="project" value="UniProtKB-SubCell"/>
</dbReference>
<evidence type="ECO:0000313" key="7">
    <source>
        <dbReference type="Proteomes" id="UP000077763"/>
    </source>
</evidence>
<comment type="subcellular location">
    <subcellularLocation>
        <location evidence="1">Membrane</location>
        <topology evidence="1">Multi-pass membrane protein</topology>
    </subcellularLocation>
</comment>
<dbReference type="PANTHER" id="PTHR12714">
    <property type="entry name" value="PROTEIN-S ISOPRENYLCYSTEINE O-METHYLTRANSFERASE"/>
    <property type="match status" value="1"/>
</dbReference>
<name>A0A177MME4_METMH</name>
<keyword evidence="4 5" id="KW-0472">Membrane</keyword>
<evidence type="ECO:0000256" key="3">
    <source>
        <dbReference type="ARBA" id="ARBA00022989"/>
    </source>
</evidence>
<dbReference type="InterPro" id="IPR007269">
    <property type="entry name" value="ICMT_MeTrfase"/>
</dbReference>
<gene>
    <name evidence="6" type="ORF">A1353_08100</name>
</gene>
<evidence type="ECO:0000256" key="1">
    <source>
        <dbReference type="ARBA" id="ARBA00004141"/>
    </source>
</evidence>
<dbReference type="GO" id="GO:0004671">
    <property type="term" value="F:protein C-terminal S-isoprenylcysteine carboxyl O-methyltransferase activity"/>
    <property type="evidence" value="ECO:0007669"/>
    <property type="project" value="InterPro"/>
</dbReference>
<dbReference type="AlphaFoldDB" id="A0A177MME4"/>
<keyword evidence="3 5" id="KW-1133">Transmembrane helix</keyword>
<organism evidence="6 7">
    <name type="scientific">Methylomonas methanica</name>
    <dbReference type="NCBI Taxonomy" id="421"/>
    <lineage>
        <taxon>Bacteria</taxon>
        <taxon>Pseudomonadati</taxon>
        <taxon>Pseudomonadota</taxon>
        <taxon>Gammaproteobacteria</taxon>
        <taxon>Methylococcales</taxon>
        <taxon>Methylococcaceae</taxon>
        <taxon>Methylomonas</taxon>
    </lineage>
</organism>
<feature type="transmembrane region" description="Helical" evidence="5">
    <location>
        <begin position="40"/>
        <end position="64"/>
    </location>
</feature>
<dbReference type="Gene3D" id="1.20.120.1630">
    <property type="match status" value="1"/>
</dbReference>
<evidence type="ECO:0000256" key="4">
    <source>
        <dbReference type="ARBA" id="ARBA00023136"/>
    </source>
</evidence>
<accession>A0A177MME4</accession>
<dbReference type="PANTHER" id="PTHR12714:SF9">
    <property type="entry name" value="PROTEIN-S-ISOPRENYLCYSTEINE O-METHYLTRANSFERASE"/>
    <property type="match status" value="1"/>
</dbReference>
<dbReference type="RefSeq" id="WP_026601769.1">
    <property type="nucleotide sequence ID" value="NZ_LUUH01000030.1"/>
</dbReference>
<evidence type="ECO:0000256" key="2">
    <source>
        <dbReference type="ARBA" id="ARBA00022692"/>
    </source>
</evidence>
<sequence>MIAPSPAYGLWSLVIINSLVFIIFAFSFAKPQSKRDWRSFGAFSAFIVALFTEMYGFPLTIYLLSGWLTKRIPGIDPLSHDAGHLLEDLFGWRGNPHFGPFHLISSVLIVAGFFLLSSAWRVLYRAQRQHTLATTGPYAKIRHPQYAGFVMIMFGFLLQWPTIVTVAMFPILLYMYVRLARTEEREAYAEFGEKYSKYADRVPAFFPRFTI</sequence>
<reference evidence="6 7" key="1">
    <citation type="submission" date="2016-03" db="EMBL/GenBank/DDBJ databases">
        <authorList>
            <person name="Ploux O."/>
        </authorList>
    </citation>
    <scope>NUCLEOTIDE SEQUENCE [LARGE SCALE GENOMIC DNA]</scope>
    <source>
        <strain evidence="6 7">R-45371</strain>
    </source>
</reference>
<feature type="transmembrane region" description="Helical" evidence="5">
    <location>
        <begin position="145"/>
        <end position="176"/>
    </location>
</feature>
<proteinExistence type="predicted"/>
<keyword evidence="6" id="KW-0489">Methyltransferase</keyword>
<dbReference type="Pfam" id="PF04140">
    <property type="entry name" value="ICMT"/>
    <property type="match status" value="1"/>
</dbReference>
<dbReference type="EMBL" id="LUUH01000030">
    <property type="protein sequence ID" value="OAI06987.1"/>
    <property type="molecule type" value="Genomic_DNA"/>
</dbReference>
<evidence type="ECO:0000313" key="6">
    <source>
        <dbReference type="EMBL" id="OAI06987.1"/>
    </source>
</evidence>